<reference evidence="3" key="1">
    <citation type="submission" date="2021-02" db="EMBL/GenBank/DDBJ databases">
        <authorList>
            <person name="Nowell W R."/>
        </authorList>
    </citation>
    <scope>NUCLEOTIDE SEQUENCE</scope>
</reference>
<dbReference type="InterPro" id="IPR041539">
    <property type="entry name" value="CxC5"/>
</dbReference>
<keyword evidence="5" id="KW-1185">Reference proteome</keyword>
<organism evidence="3 5">
    <name type="scientific">Didymodactylos carnosus</name>
    <dbReference type="NCBI Taxonomy" id="1234261"/>
    <lineage>
        <taxon>Eukaryota</taxon>
        <taxon>Metazoa</taxon>
        <taxon>Spiralia</taxon>
        <taxon>Gnathifera</taxon>
        <taxon>Rotifera</taxon>
        <taxon>Eurotatoria</taxon>
        <taxon>Bdelloidea</taxon>
        <taxon>Philodinida</taxon>
        <taxon>Philodinidae</taxon>
        <taxon>Didymodactylos</taxon>
    </lineage>
</organism>
<evidence type="ECO:0000256" key="1">
    <source>
        <dbReference type="SAM" id="MobiDB-lite"/>
    </source>
</evidence>
<feature type="compositionally biased region" description="Basic and acidic residues" evidence="1">
    <location>
        <begin position="514"/>
        <end position="524"/>
    </location>
</feature>
<dbReference type="Proteomes" id="UP000681722">
    <property type="component" value="Unassembled WGS sequence"/>
</dbReference>
<feature type="compositionally biased region" description="Polar residues" evidence="1">
    <location>
        <begin position="465"/>
        <end position="474"/>
    </location>
</feature>
<feature type="region of interest" description="Disordered" evidence="1">
    <location>
        <begin position="415"/>
        <end position="559"/>
    </location>
</feature>
<dbReference type="EMBL" id="CAJOBC010038963">
    <property type="protein sequence ID" value="CAF4133882.1"/>
    <property type="molecule type" value="Genomic_DNA"/>
</dbReference>
<dbReference type="EMBL" id="CAJNOQ010012618">
    <property type="protein sequence ID" value="CAF1304192.1"/>
    <property type="molecule type" value="Genomic_DNA"/>
</dbReference>
<dbReference type="Proteomes" id="UP000663829">
    <property type="component" value="Unassembled WGS sequence"/>
</dbReference>
<dbReference type="OrthoDB" id="10067685at2759"/>
<protein>
    <recommendedName>
        <fullName evidence="2">CxC5 like cysteine cluster associated with KDZ domain-containing protein</fullName>
    </recommendedName>
</protein>
<sequence>MSTFIPSDTNCGVMNCNKTALSEPVPYQDVHVFYLDKGSEDGTLYFKKCPKCKAIYYYNFTLLSNGERISSLKTDNDVVLWFANVGYHKRLMRQLDSDILHKHSGFSNFANADNYFCEKTNIINRKPMDRIHLEKTWLFWRLTHYFDRENINLATPASFEFHYTLMNLREVCRTVFVRRWSSKSHSRYCTKDCSQLLVLDGHQKATRRVCSVKELTTPSRELGTVKVGCHRTPKRGEKNCHEHIFFQEPLTIPLVKKKRKTYNSRRKKKPIRATRFLTCRTLKSKNQQRFLHRTSGIIAAVYNCGYICALQELYGAESISQVYMFLVQIVNEFENTPTVLAYDDACHLVSFIKNAKNFERRTAARKRIDNMTIVCDKMHYKNHVDPRCRRNCSPYNHEIAKRVNTEKTENNEVKLKLVVKEPAKPDVTGNKSGSNQENPRNKSKSEKTCCSYGRVSTQDEENDTAVHSSSSSRFSTKDGKSDTNMKSGSPGGAPTKDEENDTNVHRYSAPGRFFTKDGKSDKNVESSSRGRVNTKDEKSDTNENSCAPGGAGEPKAERFKRNEVEKLKIWCIVEPGLRRP</sequence>
<feature type="compositionally biased region" description="Polar residues" evidence="1">
    <location>
        <begin position="429"/>
        <end position="438"/>
    </location>
</feature>
<accession>A0A815DY09</accession>
<evidence type="ECO:0000313" key="4">
    <source>
        <dbReference type="EMBL" id="CAF4133882.1"/>
    </source>
</evidence>
<dbReference type="AlphaFoldDB" id="A0A815DY09"/>
<feature type="domain" description="CxC5 like cysteine cluster associated with KDZ" evidence="2">
    <location>
        <begin position="3"/>
        <end position="112"/>
    </location>
</feature>
<dbReference type="Pfam" id="PF18718">
    <property type="entry name" value="CxC5"/>
    <property type="match status" value="1"/>
</dbReference>
<gene>
    <name evidence="3" type="ORF">GPM918_LOCUS28671</name>
    <name evidence="4" type="ORF">SRO942_LOCUS29188</name>
</gene>
<proteinExistence type="predicted"/>
<comment type="caution">
    <text evidence="3">The sequence shown here is derived from an EMBL/GenBank/DDBJ whole genome shotgun (WGS) entry which is preliminary data.</text>
</comment>
<feature type="compositionally biased region" description="Basic and acidic residues" evidence="1">
    <location>
        <begin position="415"/>
        <end position="424"/>
    </location>
</feature>
<evidence type="ECO:0000313" key="5">
    <source>
        <dbReference type="Proteomes" id="UP000663829"/>
    </source>
</evidence>
<evidence type="ECO:0000313" key="3">
    <source>
        <dbReference type="EMBL" id="CAF1304192.1"/>
    </source>
</evidence>
<name>A0A815DY09_9BILA</name>
<evidence type="ECO:0000259" key="2">
    <source>
        <dbReference type="Pfam" id="PF18718"/>
    </source>
</evidence>